<dbReference type="CDD" id="cd00865">
    <property type="entry name" value="PEBP_bact_arch"/>
    <property type="match status" value="1"/>
</dbReference>
<proteinExistence type="inferred from homology"/>
<evidence type="ECO:0000256" key="2">
    <source>
        <dbReference type="SAM" id="MobiDB-lite"/>
    </source>
</evidence>
<dbReference type="InterPro" id="IPR005247">
    <property type="entry name" value="YbhB_YbcL/LppC-like"/>
</dbReference>
<reference evidence="3 4" key="1">
    <citation type="submission" date="2017-06" db="EMBL/GenBank/DDBJ databases">
        <authorList>
            <person name="Kim H.J."/>
            <person name="Triplett B.A."/>
        </authorList>
    </citation>
    <scope>NUCLEOTIDE SEQUENCE [LARGE SCALE GENOMIC DNA]</scope>
    <source>
        <strain evidence="3 4">DSM 43151</strain>
    </source>
</reference>
<dbReference type="Pfam" id="PF01161">
    <property type="entry name" value="PBP"/>
    <property type="match status" value="1"/>
</dbReference>
<gene>
    <name evidence="3" type="ORF">SAMN06264365_11013</name>
</gene>
<dbReference type="PANTHER" id="PTHR30289:SF1">
    <property type="entry name" value="PEBP (PHOSPHATIDYLETHANOLAMINE-BINDING PROTEIN) FAMILY PROTEIN"/>
    <property type="match status" value="1"/>
</dbReference>
<name>A0A239BQ39_9ACTN</name>
<dbReference type="NCBIfam" id="TIGR00481">
    <property type="entry name" value="YbhB/YbcL family Raf kinase inhibitor-like protein"/>
    <property type="match status" value="1"/>
</dbReference>
<dbReference type="AlphaFoldDB" id="A0A239BQ39"/>
<dbReference type="OrthoDB" id="9797506at2"/>
<keyword evidence="4" id="KW-1185">Reference proteome</keyword>
<protein>
    <recommendedName>
        <fullName evidence="5">Phospholipid-binding protein, PBP family</fullName>
    </recommendedName>
</protein>
<feature type="region of interest" description="Disordered" evidence="2">
    <location>
        <begin position="71"/>
        <end position="94"/>
    </location>
</feature>
<dbReference type="EMBL" id="FZNR01000010">
    <property type="protein sequence ID" value="SNS09164.1"/>
    <property type="molecule type" value="Genomic_DNA"/>
</dbReference>
<dbReference type="Gene3D" id="3.90.280.10">
    <property type="entry name" value="PEBP-like"/>
    <property type="match status" value="1"/>
</dbReference>
<dbReference type="SUPFAM" id="SSF49777">
    <property type="entry name" value="PEBP-like"/>
    <property type="match status" value="1"/>
</dbReference>
<evidence type="ECO:0008006" key="5">
    <source>
        <dbReference type="Google" id="ProtNLM"/>
    </source>
</evidence>
<evidence type="ECO:0000256" key="1">
    <source>
        <dbReference type="ARBA" id="ARBA00007120"/>
    </source>
</evidence>
<feature type="compositionally biased region" description="Gly residues" evidence="2">
    <location>
        <begin position="76"/>
        <end position="93"/>
    </location>
</feature>
<organism evidence="3 4">
    <name type="scientific">Actinoplanes regularis</name>
    <dbReference type="NCBI Taxonomy" id="52697"/>
    <lineage>
        <taxon>Bacteria</taxon>
        <taxon>Bacillati</taxon>
        <taxon>Actinomycetota</taxon>
        <taxon>Actinomycetes</taxon>
        <taxon>Micromonosporales</taxon>
        <taxon>Micromonosporaceae</taxon>
        <taxon>Actinoplanes</taxon>
    </lineage>
</organism>
<accession>A0A239BQ39</accession>
<sequence length="147" mass="14918">MSITVSSSAFADGGDIPRRFTCDGDDLSPPLAFGGIPSGARELTLLVEDPDAPNGTFVHWVAWGIDPAQPTLGEGEAAGGSGSNGFGRTGYGGPCPPPGPAHRYIFKVFALSRPSGLRAGATAADLRSAADGAVLAEGTLTGRYARE</sequence>
<evidence type="ECO:0000313" key="3">
    <source>
        <dbReference type="EMBL" id="SNS09164.1"/>
    </source>
</evidence>
<dbReference type="PANTHER" id="PTHR30289">
    <property type="entry name" value="UNCHARACTERIZED PROTEIN YBCL-RELATED"/>
    <property type="match status" value="1"/>
</dbReference>
<comment type="similarity">
    <text evidence="1">Belongs to the UPF0098 family.</text>
</comment>
<dbReference type="InterPro" id="IPR008914">
    <property type="entry name" value="PEBP"/>
</dbReference>
<dbReference type="InterPro" id="IPR036610">
    <property type="entry name" value="PEBP-like_sf"/>
</dbReference>
<dbReference type="Proteomes" id="UP000198415">
    <property type="component" value="Unassembled WGS sequence"/>
</dbReference>
<evidence type="ECO:0000313" key="4">
    <source>
        <dbReference type="Proteomes" id="UP000198415"/>
    </source>
</evidence>